<dbReference type="InterPro" id="IPR001547">
    <property type="entry name" value="Glyco_hydro_5"/>
</dbReference>
<feature type="domain" description="CBM2" evidence="12">
    <location>
        <begin position="738"/>
        <end position="841"/>
    </location>
</feature>
<evidence type="ECO:0000256" key="9">
    <source>
        <dbReference type="ARBA" id="ARBA00023295"/>
    </source>
</evidence>
<dbReference type="Pfam" id="PF03160">
    <property type="entry name" value="Calx-beta"/>
    <property type="match status" value="2"/>
</dbReference>
<reference evidence="14" key="1">
    <citation type="journal article" date="2021" name="Microorganisms">
        <title>Acidisoma silvae sp. nov. and Acidisomacellulosilytica sp. nov., Two Acidophilic Bacteria Isolated from Decaying Wood, Hydrolyzing Cellulose and Producing Poly-3-hydroxybutyrate.</title>
        <authorList>
            <person name="Mieszkin S."/>
            <person name="Pouder E."/>
            <person name="Uroz S."/>
            <person name="Simon-Colin C."/>
            <person name="Alain K."/>
        </authorList>
    </citation>
    <scope>NUCLEOTIDE SEQUENCE</scope>
    <source>
        <strain evidence="14">HW T2.11</strain>
    </source>
</reference>
<dbReference type="SMART" id="SM00637">
    <property type="entry name" value="CBD_II"/>
    <property type="match status" value="2"/>
</dbReference>
<evidence type="ECO:0000256" key="5">
    <source>
        <dbReference type="ARBA" id="ARBA00022801"/>
    </source>
</evidence>
<evidence type="ECO:0000256" key="3">
    <source>
        <dbReference type="ARBA" id="ARBA00022729"/>
    </source>
</evidence>
<dbReference type="SMART" id="SM00237">
    <property type="entry name" value="Calx_beta"/>
    <property type="match status" value="2"/>
</dbReference>
<keyword evidence="8" id="KW-0119">Carbohydrate metabolism</keyword>
<dbReference type="Gene3D" id="2.60.40.2030">
    <property type="match status" value="2"/>
</dbReference>
<evidence type="ECO:0000256" key="8">
    <source>
        <dbReference type="ARBA" id="ARBA00023277"/>
    </source>
</evidence>
<evidence type="ECO:0000313" key="15">
    <source>
        <dbReference type="Proteomes" id="UP000708298"/>
    </source>
</evidence>
<keyword evidence="15" id="KW-1185">Reference proteome</keyword>
<feature type="compositionally biased region" description="Low complexity" evidence="11">
    <location>
        <begin position="714"/>
        <end position="723"/>
    </location>
</feature>
<evidence type="ECO:0000313" key="14">
    <source>
        <dbReference type="EMBL" id="MCB8875308.1"/>
    </source>
</evidence>
<dbReference type="InterPro" id="IPR038081">
    <property type="entry name" value="CalX-like_sf"/>
</dbReference>
<protein>
    <recommendedName>
        <fullName evidence="2">cellulase</fullName>
        <ecNumber evidence="2">3.2.1.4</ecNumber>
    </recommendedName>
</protein>
<dbReference type="SUPFAM" id="SSF141072">
    <property type="entry name" value="CalX-like"/>
    <property type="match status" value="2"/>
</dbReference>
<dbReference type="PANTHER" id="PTHR35923">
    <property type="entry name" value="MAJOR EXTRACELLULAR ENDOGLUCANASE"/>
    <property type="match status" value="1"/>
</dbReference>
<evidence type="ECO:0000256" key="11">
    <source>
        <dbReference type="SAM" id="MobiDB-lite"/>
    </source>
</evidence>
<evidence type="ECO:0000256" key="7">
    <source>
        <dbReference type="ARBA" id="ARBA00023001"/>
    </source>
</evidence>
<organism evidence="14 15">
    <name type="scientific">Acidisoma silvae</name>
    <dbReference type="NCBI Taxonomy" id="2802396"/>
    <lineage>
        <taxon>Bacteria</taxon>
        <taxon>Pseudomonadati</taxon>
        <taxon>Pseudomonadota</taxon>
        <taxon>Alphaproteobacteria</taxon>
        <taxon>Acetobacterales</taxon>
        <taxon>Acidocellaceae</taxon>
        <taxon>Acidisoma</taxon>
    </lineage>
</organism>
<name>A0A963YQM8_9PROT</name>
<evidence type="ECO:0000259" key="13">
    <source>
        <dbReference type="PROSITE" id="PS51841"/>
    </source>
</evidence>
<reference evidence="14" key="2">
    <citation type="submission" date="2021-01" db="EMBL/GenBank/DDBJ databases">
        <authorList>
            <person name="Mieszkin S."/>
            <person name="Pouder E."/>
            <person name="Alain K."/>
        </authorList>
    </citation>
    <scope>NUCLEOTIDE SEQUENCE</scope>
    <source>
        <strain evidence="14">HW T2.11</strain>
    </source>
</reference>
<dbReference type="SUPFAM" id="SSF49384">
    <property type="entry name" value="Carbohydrate-binding domain"/>
    <property type="match status" value="2"/>
</dbReference>
<dbReference type="InterPro" id="IPR003644">
    <property type="entry name" value="Calx_beta"/>
</dbReference>
<dbReference type="Proteomes" id="UP000708298">
    <property type="component" value="Unassembled WGS sequence"/>
</dbReference>
<dbReference type="Gene3D" id="2.60.40.290">
    <property type="match status" value="2"/>
</dbReference>
<evidence type="ECO:0000256" key="6">
    <source>
        <dbReference type="ARBA" id="ARBA00022837"/>
    </source>
</evidence>
<comment type="caution">
    <text evidence="14">The sequence shown here is derived from an EMBL/GenBank/DDBJ whole genome shotgun (WGS) entry which is preliminary data.</text>
</comment>
<evidence type="ECO:0000256" key="2">
    <source>
        <dbReference type="ARBA" id="ARBA00012601"/>
    </source>
</evidence>
<keyword evidence="3" id="KW-0732">Signal</keyword>
<gene>
    <name evidence="14" type="ORF">ASILVAE211_08965</name>
</gene>
<dbReference type="EMBL" id="JAESVB010000003">
    <property type="protein sequence ID" value="MCB8875308.1"/>
    <property type="molecule type" value="Genomic_DNA"/>
</dbReference>
<dbReference type="InterPro" id="IPR001322">
    <property type="entry name" value="Lamin_tail_dom"/>
</dbReference>
<comment type="catalytic activity">
    <reaction evidence="1">
        <text>Endohydrolysis of (1-&gt;4)-beta-D-glucosidic linkages in cellulose, lichenin and cereal beta-D-glucans.</text>
        <dbReference type="EC" id="3.2.1.4"/>
    </reaction>
</comment>
<dbReference type="Pfam" id="PF00150">
    <property type="entry name" value="Cellulase"/>
    <property type="match status" value="1"/>
</dbReference>
<dbReference type="PANTHER" id="PTHR35923:SF2">
    <property type="entry name" value="ENDOGLUCANASE"/>
    <property type="match status" value="1"/>
</dbReference>
<dbReference type="SUPFAM" id="SSF51445">
    <property type="entry name" value="(Trans)glycosidases"/>
    <property type="match status" value="1"/>
</dbReference>
<dbReference type="InterPro" id="IPR012291">
    <property type="entry name" value="CBM2_carb-bd_dom_sf"/>
</dbReference>
<feature type="region of interest" description="Disordered" evidence="11">
    <location>
        <begin position="714"/>
        <end position="736"/>
    </location>
</feature>
<feature type="domain" description="LTD" evidence="13">
    <location>
        <begin position="2"/>
        <end position="172"/>
    </location>
</feature>
<keyword evidence="7" id="KW-0136">Cellulose degradation</keyword>
<feature type="compositionally biased region" description="Gly residues" evidence="11">
    <location>
        <begin position="724"/>
        <end position="736"/>
    </location>
</feature>
<dbReference type="InterPro" id="IPR017853">
    <property type="entry name" value="GH"/>
</dbReference>
<evidence type="ECO:0000256" key="4">
    <source>
        <dbReference type="ARBA" id="ARBA00022737"/>
    </source>
</evidence>
<evidence type="ECO:0000256" key="10">
    <source>
        <dbReference type="ARBA" id="ARBA00023326"/>
    </source>
</evidence>
<feature type="domain" description="CBM2" evidence="12">
    <location>
        <begin position="6"/>
        <end position="114"/>
    </location>
</feature>
<dbReference type="GO" id="GO:0030247">
    <property type="term" value="F:polysaccharide binding"/>
    <property type="evidence" value="ECO:0007669"/>
    <property type="project" value="UniProtKB-UniRule"/>
</dbReference>
<keyword evidence="9" id="KW-0326">Glycosidase</keyword>
<dbReference type="EC" id="3.2.1.4" evidence="2"/>
<keyword evidence="6" id="KW-0106">Calcium</keyword>
<dbReference type="PROSITE" id="PS51841">
    <property type="entry name" value="LTD"/>
    <property type="match status" value="1"/>
</dbReference>
<accession>A0A963YQM8</accession>
<dbReference type="GO" id="GO:0030245">
    <property type="term" value="P:cellulose catabolic process"/>
    <property type="evidence" value="ECO:0007669"/>
    <property type="project" value="UniProtKB-KW"/>
</dbReference>
<proteinExistence type="predicted"/>
<sequence length="841" mass="86210">MTSPTTTVTTPGLTVSFADTSDWGSGFTGGITITNTSGTAISNWTIGFTLANAITNIWNAQIASHSGNSYVLSNMAYNSTIAAGQSVTLGFQADGGNPVLPTRYVFNGRSISTSTAPVLPVITPANASVTETSAASTPETFTLTLSAASATPVTVAYKTVDGTAKAGVDYTAASGTVTIAAGKTQASVTVQTKPGTTGSKAYTLQLSSPSGATLATTSATGTIIDPAPVVLPQITAANVTVQESTASTGSGGTLLPSGYLSTSGNQIVSATGTAVKLAAINWYGFETNSYAPQGLWIQNYKTMMNQMVQLGFNAIRLPFSLQLFASSSTPSGINYTLNPDLAGLNGLGIMDKIVAYANQIGLKIILDDHRSAAGSGPNDNGLWYDNGYTAAQWISTWQMLAQHYAGNSAVIGADLLDEPHGAATWGDGSANDWAAAATQAGDAIQAVNPNWLIMVEGIQTYSGQSTWWGGNLMGVASHPITLTDPGKLVYSPHDYPASVYDQSWFNAANYPNNLTSVWDQYWGYIYKDGIAPVFLGEFGSTLQSTSDQEWIHSLVNYIDAPGGVGGAQGISWAYWDWNPTSGDTGGILENDWATVDTTKMNAITPALYHSGTGTSVSPLTVDFQVKLSSASAGPVTVHYQTVDGTAKAGTDYVAESGTLTFQPGETAEIVSATLLGTHAVTSQLTFMLDLSTPSGATLATTQATATLVPAVTSSTGAGSTGTSAGTGGGSGTAVGSGGSTPLPAVSVIAHTTQSWTGGFLDSLTVGNSGSQGVSSWEVEITTPSTITNLWNAVIVSHIGNTYLVGNASYNADIAAGGLVTAGFQASGSSSDPLTAVLYKVS</sequence>
<keyword evidence="10" id="KW-0624">Polysaccharide degradation</keyword>
<evidence type="ECO:0000259" key="12">
    <source>
        <dbReference type="PROSITE" id="PS51173"/>
    </source>
</evidence>
<evidence type="ECO:0000256" key="1">
    <source>
        <dbReference type="ARBA" id="ARBA00000966"/>
    </source>
</evidence>
<dbReference type="GO" id="GO:0008810">
    <property type="term" value="F:cellulase activity"/>
    <property type="evidence" value="ECO:0007669"/>
    <property type="project" value="UniProtKB-EC"/>
</dbReference>
<dbReference type="RefSeq" id="WP_227320971.1">
    <property type="nucleotide sequence ID" value="NZ_JAESVB010000003.1"/>
</dbReference>
<dbReference type="GO" id="GO:0007154">
    <property type="term" value="P:cell communication"/>
    <property type="evidence" value="ECO:0007669"/>
    <property type="project" value="InterPro"/>
</dbReference>
<keyword evidence="5" id="KW-0378">Hydrolase</keyword>
<dbReference type="AlphaFoldDB" id="A0A963YQM8"/>
<dbReference type="PROSITE" id="PS51173">
    <property type="entry name" value="CBM2"/>
    <property type="match status" value="2"/>
</dbReference>
<dbReference type="GO" id="GO:0016020">
    <property type="term" value="C:membrane"/>
    <property type="evidence" value="ECO:0007669"/>
    <property type="project" value="InterPro"/>
</dbReference>
<dbReference type="InterPro" id="IPR001919">
    <property type="entry name" value="CBD2"/>
</dbReference>
<keyword evidence="4" id="KW-0677">Repeat</keyword>
<dbReference type="Gene3D" id="3.20.20.80">
    <property type="entry name" value="Glycosidases"/>
    <property type="match status" value="1"/>
</dbReference>
<dbReference type="InterPro" id="IPR008965">
    <property type="entry name" value="CBM2/CBM3_carb-bd_dom_sf"/>
</dbReference>
<dbReference type="Pfam" id="PF00553">
    <property type="entry name" value="CBM_2"/>
    <property type="match status" value="2"/>
</dbReference>